<keyword evidence="1" id="KW-0472">Membrane</keyword>
<sequence>MSVRGPFEYIGKEVRAGFDWAGGISLLLGRALVRGVQRPWGIYDVFRQIVALGIRSLPLSTLMGVFVGMALTWQFGEALMGFGAKNAVGSAAALALVRELVPTLMALTIGAKIATGITAELGSMKVSEQIDAIASLGADPIKKLVWPRLMASTVTLPLLNVYGNVLALIGGAFIADFVFDVPAEYFYETYIDELYPMDYISGLVKSFTFGLLVGLIGCYQGFQTKFGTEAVGISTTNTVVATSVAIIVFDFVLTTIFLPVG</sequence>
<evidence type="ECO:0000313" key="2">
    <source>
        <dbReference type="EMBL" id="SFD56639.1"/>
    </source>
</evidence>
<feature type="transmembrane region" description="Helical" evidence="1">
    <location>
        <begin position="239"/>
        <end position="260"/>
    </location>
</feature>
<proteinExistence type="predicted"/>
<dbReference type="GO" id="GO:0005548">
    <property type="term" value="F:phospholipid transporter activity"/>
    <property type="evidence" value="ECO:0007669"/>
    <property type="project" value="TreeGrafter"/>
</dbReference>
<dbReference type="STRING" id="54.SAMN02745121_00641"/>
<dbReference type="GO" id="GO:0043190">
    <property type="term" value="C:ATP-binding cassette (ABC) transporter complex"/>
    <property type="evidence" value="ECO:0007669"/>
    <property type="project" value="InterPro"/>
</dbReference>
<feature type="transmembrane region" description="Helical" evidence="1">
    <location>
        <begin position="158"/>
        <end position="179"/>
    </location>
</feature>
<keyword evidence="1" id="KW-1133">Transmembrane helix</keyword>
<feature type="transmembrane region" description="Helical" evidence="1">
    <location>
        <begin position="49"/>
        <end position="73"/>
    </location>
</feature>
<dbReference type="AlphaFoldDB" id="A0A1I1TDI0"/>
<keyword evidence="1" id="KW-0812">Transmembrane</keyword>
<name>A0A1I1TDI0_9BACT</name>
<evidence type="ECO:0000256" key="1">
    <source>
        <dbReference type="SAM" id="Phobius"/>
    </source>
</evidence>
<feature type="transmembrane region" description="Helical" evidence="1">
    <location>
        <begin position="199"/>
        <end position="219"/>
    </location>
</feature>
<accession>A0A1I1TDI0</accession>
<organism evidence="2 3">
    <name type="scientific">Nannocystis exedens</name>
    <dbReference type="NCBI Taxonomy" id="54"/>
    <lineage>
        <taxon>Bacteria</taxon>
        <taxon>Pseudomonadati</taxon>
        <taxon>Myxococcota</taxon>
        <taxon>Polyangia</taxon>
        <taxon>Nannocystales</taxon>
        <taxon>Nannocystaceae</taxon>
        <taxon>Nannocystis</taxon>
    </lineage>
</organism>
<reference evidence="3" key="1">
    <citation type="submission" date="2016-10" db="EMBL/GenBank/DDBJ databases">
        <authorList>
            <person name="Varghese N."/>
            <person name="Submissions S."/>
        </authorList>
    </citation>
    <scope>NUCLEOTIDE SEQUENCE [LARGE SCALE GENOMIC DNA]</scope>
    <source>
        <strain evidence="3">ATCC 25963</strain>
    </source>
</reference>
<evidence type="ECO:0000313" key="3">
    <source>
        <dbReference type="Proteomes" id="UP000199400"/>
    </source>
</evidence>
<dbReference type="Pfam" id="PF02405">
    <property type="entry name" value="MlaE"/>
    <property type="match status" value="1"/>
</dbReference>
<protein>
    <submittedName>
        <fullName evidence="2">Phospholipid/cholesterol/gamma-HCH transport system permease protein</fullName>
    </submittedName>
</protein>
<dbReference type="EMBL" id="FOMX01000002">
    <property type="protein sequence ID" value="SFD56639.1"/>
    <property type="molecule type" value="Genomic_DNA"/>
</dbReference>
<dbReference type="Proteomes" id="UP000199400">
    <property type="component" value="Unassembled WGS sequence"/>
</dbReference>
<dbReference type="InterPro" id="IPR030802">
    <property type="entry name" value="Permease_MalE"/>
</dbReference>
<dbReference type="PANTHER" id="PTHR30188">
    <property type="entry name" value="ABC TRANSPORTER PERMEASE PROTEIN-RELATED"/>
    <property type="match status" value="1"/>
</dbReference>
<keyword evidence="3" id="KW-1185">Reference proteome</keyword>
<gene>
    <name evidence="2" type="ORF">SAMN02745121_00641</name>
</gene>
<dbReference type="RefSeq" id="WP_170136583.1">
    <property type="nucleotide sequence ID" value="NZ_FOMX01000002.1"/>
</dbReference>